<dbReference type="AlphaFoldDB" id="A0A1X1R907"/>
<dbReference type="NCBIfam" id="TIGR00027">
    <property type="entry name" value="mthyl_TIGR00027"/>
    <property type="match status" value="1"/>
</dbReference>
<dbReference type="InterPro" id="IPR007213">
    <property type="entry name" value="Ppm1/Ppm2/Tcmp"/>
</dbReference>
<dbReference type="InterPro" id="IPR029063">
    <property type="entry name" value="SAM-dependent_MTases_sf"/>
</dbReference>
<name>A0A1X1R907_MYCFA</name>
<evidence type="ECO:0000313" key="7">
    <source>
        <dbReference type="EMBL" id="ORV01636.1"/>
    </source>
</evidence>
<dbReference type="GO" id="GO:0008168">
    <property type="term" value="F:methyltransferase activity"/>
    <property type="evidence" value="ECO:0007669"/>
    <property type="project" value="UniProtKB-UniRule"/>
</dbReference>
<evidence type="ECO:0000256" key="5">
    <source>
        <dbReference type="ARBA" id="ARBA00022691"/>
    </source>
</evidence>
<accession>A0A1X1R907</accession>
<keyword evidence="4 7" id="KW-0808">Transferase</keyword>
<evidence type="ECO:0000256" key="2">
    <source>
        <dbReference type="ARBA" id="ARBA00008138"/>
    </source>
</evidence>
<dbReference type="InterPro" id="IPR011610">
    <property type="entry name" value="SAM_mthyl_Trfase_ML2640-like"/>
</dbReference>
<protein>
    <recommendedName>
        <fullName evidence="6">S-adenosyl-L-methionine-dependent methyltransferase</fullName>
        <ecNumber evidence="6">2.1.1.-</ecNumber>
    </recommendedName>
</protein>
<sequence>MRSDGDSWDITTSVGSTALFVAAARAREGAKPAPLSRDRFAEAFCRAAGGPWPAMATGQDPESPLETSDFGAAFVNFQGARTRFFDDYFGRAAGARVRQVVILAAGLDSRAYRLDWPADTVVYELDLPSVLAFKDEVLAAASAQPTARRVEVAVDLREDWPAALRAQGFDPGRPAAFIAEGLLIYLTAAAQRRLCEGIDALAAPGSWVAVEDGSPMPEQEFAAARAVTPAGPTSEFFHLIYNEQHQPSQDWFGEHGWDATATPLAEYLRASGRPVPPESEGGDMVARTTLVVATKG</sequence>
<comment type="similarity">
    <text evidence="2 6">Belongs to the UPF0677 family.</text>
</comment>
<dbReference type="EMBL" id="LQOJ01000044">
    <property type="protein sequence ID" value="ORV01636.1"/>
    <property type="molecule type" value="Genomic_DNA"/>
</dbReference>
<comment type="caution">
    <text evidence="7">The sequence shown here is derived from an EMBL/GenBank/DDBJ whole genome shotgun (WGS) entry which is preliminary data.</text>
</comment>
<dbReference type="PANTHER" id="PTHR43619">
    <property type="entry name" value="S-ADENOSYL-L-METHIONINE-DEPENDENT METHYLTRANSFERASE YKTD-RELATED"/>
    <property type="match status" value="1"/>
</dbReference>
<dbReference type="SUPFAM" id="SSF53335">
    <property type="entry name" value="S-adenosyl-L-methionine-dependent methyltransferases"/>
    <property type="match status" value="1"/>
</dbReference>
<dbReference type="Proteomes" id="UP000193484">
    <property type="component" value="Unassembled WGS sequence"/>
</dbReference>
<dbReference type="EC" id="2.1.1.-" evidence="6"/>
<evidence type="ECO:0000313" key="8">
    <source>
        <dbReference type="Proteomes" id="UP000193484"/>
    </source>
</evidence>
<evidence type="ECO:0000256" key="3">
    <source>
        <dbReference type="ARBA" id="ARBA00022603"/>
    </source>
</evidence>
<keyword evidence="3 6" id="KW-0489">Methyltransferase</keyword>
<keyword evidence="5 6" id="KW-0949">S-adenosyl-L-methionine</keyword>
<keyword evidence="8" id="KW-1185">Reference proteome</keyword>
<dbReference type="GO" id="GO:0032259">
    <property type="term" value="P:methylation"/>
    <property type="evidence" value="ECO:0007669"/>
    <property type="project" value="UniProtKB-KW"/>
</dbReference>
<dbReference type="STRING" id="1793.AWC04_13750"/>
<dbReference type="Gene3D" id="3.40.50.150">
    <property type="entry name" value="Vaccinia Virus protein VP39"/>
    <property type="match status" value="1"/>
</dbReference>
<gene>
    <name evidence="7" type="ORF">AWC04_13750</name>
</gene>
<evidence type="ECO:0000256" key="1">
    <source>
        <dbReference type="ARBA" id="ARBA00003907"/>
    </source>
</evidence>
<dbReference type="RefSeq" id="WP_085097387.1">
    <property type="nucleotide sequence ID" value="NZ_AP022603.1"/>
</dbReference>
<evidence type="ECO:0000256" key="6">
    <source>
        <dbReference type="RuleBase" id="RU362030"/>
    </source>
</evidence>
<comment type="function">
    <text evidence="1 6">Exhibits S-adenosyl-L-methionine-dependent methyltransferase activity.</text>
</comment>
<dbReference type="Pfam" id="PF04072">
    <property type="entry name" value="LCM"/>
    <property type="match status" value="1"/>
</dbReference>
<proteinExistence type="inferred from homology"/>
<dbReference type="OrthoDB" id="9806164at2"/>
<dbReference type="PANTHER" id="PTHR43619:SF2">
    <property type="entry name" value="S-ADENOSYL-L-METHIONINE-DEPENDENT METHYLTRANSFERASES SUPERFAMILY PROTEIN"/>
    <property type="match status" value="1"/>
</dbReference>
<reference evidence="7 8" key="1">
    <citation type="submission" date="2016-01" db="EMBL/GenBank/DDBJ databases">
        <title>The new phylogeny of the genus Mycobacterium.</title>
        <authorList>
            <person name="Tarcisio F."/>
            <person name="Conor M."/>
            <person name="Antonella G."/>
            <person name="Elisabetta G."/>
            <person name="Giulia F.S."/>
            <person name="Sara T."/>
            <person name="Anna F."/>
            <person name="Clotilde B."/>
            <person name="Roberto B."/>
            <person name="Veronica D.S."/>
            <person name="Fabio R."/>
            <person name="Monica P."/>
            <person name="Olivier J."/>
            <person name="Enrico T."/>
            <person name="Nicola S."/>
        </authorList>
    </citation>
    <scope>NUCLEOTIDE SEQUENCE [LARGE SCALE GENOMIC DNA]</scope>
    <source>
        <strain evidence="7 8">DSM 44179</strain>
    </source>
</reference>
<evidence type="ECO:0000256" key="4">
    <source>
        <dbReference type="ARBA" id="ARBA00022679"/>
    </source>
</evidence>
<organism evidence="7 8">
    <name type="scientific">Mycolicibacterium fallax</name>
    <name type="common">Mycobacterium fallax</name>
    <dbReference type="NCBI Taxonomy" id="1793"/>
    <lineage>
        <taxon>Bacteria</taxon>
        <taxon>Bacillati</taxon>
        <taxon>Actinomycetota</taxon>
        <taxon>Actinomycetes</taxon>
        <taxon>Mycobacteriales</taxon>
        <taxon>Mycobacteriaceae</taxon>
        <taxon>Mycolicibacterium</taxon>
    </lineage>
</organism>